<dbReference type="GO" id="GO:0007200">
    <property type="term" value="P:phospholipase C-activating G protein-coupled receptor signaling pathway"/>
    <property type="evidence" value="ECO:0007669"/>
    <property type="project" value="TreeGrafter"/>
</dbReference>
<dbReference type="GO" id="GO:0005886">
    <property type="term" value="C:plasma membrane"/>
    <property type="evidence" value="ECO:0007669"/>
    <property type="project" value="TreeGrafter"/>
</dbReference>
<keyword evidence="8" id="KW-0807">Transducer</keyword>
<dbReference type="Proteomes" id="UP000438429">
    <property type="component" value="Unassembled WGS sequence"/>
</dbReference>
<feature type="transmembrane region" description="Helical" evidence="9">
    <location>
        <begin position="103"/>
        <end position="126"/>
    </location>
</feature>
<proteinExistence type="predicted"/>
<evidence type="ECO:0000313" key="11">
    <source>
        <dbReference type="EMBL" id="KAF0037050.1"/>
    </source>
</evidence>
<evidence type="ECO:0000256" key="5">
    <source>
        <dbReference type="ARBA" id="ARBA00023136"/>
    </source>
</evidence>
<feature type="transmembrane region" description="Helical" evidence="9">
    <location>
        <begin position="239"/>
        <end position="260"/>
    </location>
</feature>
<keyword evidence="7" id="KW-0325">Glycoprotein</keyword>
<organism evidence="11 12">
    <name type="scientific">Scophthalmus maximus</name>
    <name type="common">Turbot</name>
    <name type="synonym">Psetta maxima</name>
    <dbReference type="NCBI Taxonomy" id="52904"/>
    <lineage>
        <taxon>Eukaryota</taxon>
        <taxon>Metazoa</taxon>
        <taxon>Chordata</taxon>
        <taxon>Craniata</taxon>
        <taxon>Vertebrata</taxon>
        <taxon>Euteleostomi</taxon>
        <taxon>Actinopterygii</taxon>
        <taxon>Neopterygii</taxon>
        <taxon>Teleostei</taxon>
        <taxon>Neoteleostei</taxon>
        <taxon>Acanthomorphata</taxon>
        <taxon>Carangaria</taxon>
        <taxon>Pleuronectiformes</taxon>
        <taxon>Pleuronectoidei</taxon>
        <taxon>Scophthalmidae</taxon>
        <taxon>Scophthalmus</taxon>
    </lineage>
</organism>
<sequence length="285" mass="31587">MENLNCTGAIHQNITEGRYDGIIWCILPTVIIVPPLALPANALVIRLLLGKPGICCTSEIFTLQLAVFDMLFCLMILTEYIRFLCFQTLETSNFVAWSLNQAGGPLLLCFVGLDCYVGVCHPLVFLRLKDPTLRLSVCFVVNAVTAVSCYLIKFNKIFKWTAVSIVLIFTLVVISTCNILILKSLRQAGPSGKEVHPVKKRAFKIVLTSFVLVNIHYLPSVLEFLLKTLLPCLFSPFSAFTSVTFTVLSLSSVVQPLCYLARTKQLQKIRCQRSSAAETKATATV</sequence>
<dbReference type="InterPro" id="IPR017452">
    <property type="entry name" value="GPCR_Rhodpsn_7TM"/>
</dbReference>
<evidence type="ECO:0000256" key="9">
    <source>
        <dbReference type="SAM" id="Phobius"/>
    </source>
</evidence>
<dbReference type="PANTHER" id="PTHR24232:SF107">
    <property type="entry name" value="HYDROXYCARBOXYLIC ACID RECEPTOR 2-LIKE"/>
    <property type="match status" value="1"/>
</dbReference>
<dbReference type="EMBL" id="VEVO01000009">
    <property type="protein sequence ID" value="KAF0037050.1"/>
    <property type="molecule type" value="Genomic_DNA"/>
</dbReference>
<reference evidence="11 12" key="1">
    <citation type="submission" date="2019-06" db="EMBL/GenBank/DDBJ databases">
        <title>Draft genomes of female and male turbot (Scophthalmus maximus).</title>
        <authorList>
            <person name="Xu H."/>
            <person name="Xu X.-W."/>
            <person name="Shao C."/>
            <person name="Chen S."/>
        </authorList>
    </citation>
    <scope>NUCLEOTIDE SEQUENCE [LARGE SCALE GENOMIC DNA]</scope>
    <source>
        <strain evidence="11">Ysfricsl-2016a</strain>
        <tissue evidence="11">Blood</tissue>
    </source>
</reference>
<feature type="domain" description="G-protein coupled receptors family 1 profile" evidence="10">
    <location>
        <begin position="40"/>
        <end position="259"/>
    </location>
</feature>
<evidence type="ECO:0000256" key="3">
    <source>
        <dbReference type="ARBA" id="ARBA00022989"/>
    </source>
</evidence>
<dbReference type="GO" id="GO:0004930">
    <property type="term" value="F:G protein-coupled receptor activity"/>
    <property type="evidence" value="ECO:0007669"/>
    <property type="project" value="UniProtKB-KW"/>
</dbReference>
<comment type="caution">
    <text evidence="11">The sequence shown here is derived from an EMBL/GenBank/DDBJ whole genome shotgun (WGS) entry which is preliminary data.</text>
</comment>
<evidence type="ECO:0000259" key="10">
    <source>
        <dbReference type="PROSITE" id="PS50262"/>
    </source>
</evidence>
<comment type="subcellular location">
    <subcellularLocation>
        <location evidence="1">Membrane</location>
        <topology evidence="1">Multi-pass membrane protein</topology>
    </subcellularLocation>
</comment>
<keyword evidence="4" id="KW-0297">G-protein coupled receptor</keyword>
<dbReference type="PRINTS" id="PR00237">
    <property type="entry name" value="GPCRRHODOPSN"/>
</dbReference>
<gene>
    <name evidence="11" type="ORF">F2P81_009924</name>
</gene>
<feature type="transmembrane region" description="Helical" evidence="9">
    <location>
        <begin position="160"/>
        <end position="181"/>
    </location>
</feature>
<evidence type="ECO:0000256" key="1">
    <source>
        <dbReference type="ARBA" id="ARBA00004141"/>
    </source>
</evidence>
<feature type="transmembrane region" description="Helical" evidence="9">
    <location>
        <begin position="61"/>
        <end position="83"/>
    </location>
</feature>
<evidence type="ECO:0000256" key="4">
    <source>
        <dbReference type="ARBA" id="ARBA00023040"/>
    </source>
</evidence>
<dbReference type="SUPFAM" id="SSF81321">
    <property type="entry name" value="Family A G protein-coupled receptor-like"/>
    <property type="match status" value="1"/>
</dbReference>
<dbReference type="Gene3D" id="1.20.1070.10">
    <property type="entry name" value="Rhodopsin 7-helix transmembrane proteins"/>
    <property type="match status" value="2"/>
</dbReference>
<keyword evidence="6" id="KW-0675">Receptor</keyword>
<name>A0A6A4SYZ9_SCOMX</name>
<feature type="transmembrane region" description="Helical" evidence="9">
    <location>
        <begin position="202"/>
        <end position="219"/>
    </location>
</feature>
<keyword evidence="5 9" id="KW-0472">Membrane</keyword>
<protein>
    <recommendedName>
        <fullName evidence="10">G-protein coupled receptors family 1 profile domain-containing protein</fullName>
    </recommendedName>
</protein>
<accession>A0A6A4SYZ9</accession>
<dbReference type="AlphaFoldDB" id="A0A6A4SYZ9"/>
<dbReference type="InterPro" id="IPR000276">
    <property type="entry name" value="GPCR_Rhodpsn"/>
</dbReference>
<keyword evidence="2 9" id="KW-0812">Transmembrane</keyword>
<evidence type="ECO:0000256" key="7">
    <source>
        <dbReference type="ARBA" id="ARBA00023180"/>
    </source>
</evidence>
<dbReference type="PANTHER" id="PTHR24232">
    <property type="entry name" value="G-PROTEIN COUPLED RECEPTOR"/>
    <property type="match status" value="1"/>
</dbReference>
<feature type="transmembrane region" description="Helical" evidence="9">
    <location>
        <begin position="21"/>
        <end position="49"/>
    </location>
</feature>
<keyword evidence="3 9" id="KW-1133">Transmembrane helix</keyword>
<evidence type="ECO:0000313" key="12">
    <source>
        <dbReference type="Proteomes" id="UP000438429"/>
    </source>
</evidence>
<dbReference type="PROSITE" id="PS50262">
    <property type="entry name" value="G_PROTEIN_RECEP_F1_2"/>
    <property type="match status" value="1"/>
</dbReference>
<evidence type="ECO:0000256" key="8">
    <source>
        <dbReference type="ARBA" id="ARBA00023224"/>
    </source>
</evidence>
<evidence type="ECO:0000256" key="2">
    <source>
        <dbReference type="ARBA" id="ARBA00022692"/>
    </source>
</evidence>
<dbReference type="GO" id="GO:0035025">
    <property type="term" value="P:positive regulation of Rho protein signal transduction"/>
    <property type="evidence" value="ECO:0007669"/>
    <property type="project" value="TreeGrafter"/>
</dbReference>
<evidence type="ECO:0000256" key="6">
    <source>
        <dbReference type="ARBA" id="ARBA00023170"/>
    </source>
</evidence>